<dbReference type="InterPro" id="IPR001387">
    <property type="entry name" value="Cro/C1-type_HTH"/>
</dbReference>
<proteinExistence type="predicted"/>
<evidence type="ECO:0000313" key="2">
    <source>
        <dbReference type="EMBL" id="GAA0912094.1"/>
    </source>
</evidence>
<dbReference type="SMART" id="SM00530">
    <property type="entry name" value="HTH_XRE"/>
    <property type="match status" value="2"/>
</dbReference>
<reference evidence="2 3" key="1">
    <citation type="journal article" date="2019" name="Int. J. Syst. Evol. Microbiol.">
        <title>The Global Catalogue of Microorganisms (GCM) 10K type strain sequencing project: providing services to taxonomists for standard genome sequencing and annotation.</title>
        <authorList>
            <consortium name="The Broad Institute Genomics Platform"/>
            <consortium name="The Broad Institute Genome Sequencing Center for Infectious Disease"/>
            <person name="Wu L."/>
            <person name="Ma J."/>
        </authorList>
    </citation>
    <scope>NUCLEOTIDE SEQUENCE [LARGE SCALE GENOMIC DNA]</scope>
    <source>
        <strain evidence="2 3">JCM 11136</strain>
    </source>
</reference>
<accession>A0ABN1NN56</accession>
<sequence>MANLAERLDLALNKRGCTGAQVATSLTKAGVPITRAYISQLRTGKQTNPTLHVLQAIAAYLQVSVGWLLGEDYLESGAVQDLQVRAAAIGVSASGLSDGSLTLLRDVVDLARRAEGLPGRHRPGPELPEAATLDDGQRVALADRLRGLRLTVGLGVEEVEFALGRGVAAVAPIEAGEIVPAPTTVARLLSLYGVLAAPVREHLMSLARGERAPAWYDSAAVPVHEATAYAQEERASVIRTYHNQVIPPLLQTEAYARAAIQVAGLATPGLTPIDVAVRRVLTRQALLARADGPVVWAIVDESALQRSIAEPDVHAEQLDTLIQHAKRPNVSVHIAPLEHPAYLPRTGPFTLWRFAEAYELDMACRHGIEADELITGSGAIEVLHQAFAKLSVITTTRDETLDLLHAHRHRLAL</sequence>
<organism evidence="2 3">
    <name type="scientific">Nonomuraea longicatena</name>
    <dbReference type="NCBI Taxonomy" id="83682"/>
    <lineage>
        <taxon>Bacteria</taxon>
        <taxon>Bacillati</taxon>
        <taxon>Actinomycetota</taxon>
        <taxon>Actinomycetes</taxon>
        <taxon>Streptosporangiales</taxon>
        <taxon>Streptosporangiaceae</taxon>
        <taxon>Nonomuraea</taxon>
    </lineage>
</organism>
<evidence type="ECO:0000259" key="1">
    <source>
        <dbReference type="PROSITE" id="PS50943"/>
    </source>
</evidence>
<evidence type="ECO:0000313" key="3">
    <source>
        <dbReference type="Proteomes" id="UP001501578"/>
    </source>
</evidence>
<protein>
    <recommendedName>
        <fullName evidence="1">HTH cro/C1-type domain-containing protein</fullName>
    </recommendedName>
</protein>
<dbReference type="RefSeq" id="WP_343947723.1">
    <property type="nucleotide sequence ID" value="NZ_BAAAHQ010000001.1"/>
</dbReference>
<feature type="domain" description="HTH cro/C1-type" evidence="1">
    <location>
        <begin position="33"/>
        <end position="68"/>
    </location>
</feature>
<keyword evidence="3" id="KW-1185">Reference proteome</keyword>
<dbReference type="InterPro" id="IPR010982">
    <property type="entry name" value="Lambda_DNA-bd_dom_sf"/>
</dbReference>
<dbReference type="Pfam" id="PF01381">
    <property type="entry name" value="HTH_3"/>
    <property type="match status" value="1"/>
</dbReference>
<comment type="caution">
    <text evidence="2">The sequence shown here is derived from an EMBL/GenBank/DDBJ whole genome shotgun (WGS) entry which is preliminary data.</text>
</comment>
<dbReference type="PROSITE" id="PS50943">
    <property type="entry name" value="HTH_CROC1"/>
    <property type="match status" value="1"/>
</dbReference>
<dbReference type="Pfam" id="PF13560">
    <property type="entry name" value="HTH_31"/>
    <property type="match status" value="1"/>
</dbReference>
<dbReference type="EMBL" id="BAAAHQ010000001">
    <property type="protein sequence ID" value="GAA0912094.1"/>
    <property type="molecule type" value="Genomic_DNA"/>
</dbReference>
<name>A0ABN1NN56_9ACTN</name>
<dbReference type="Pfam" id="PF19054">
    <property type="entry name" value="DUF5753"/>
    <property type="match status" value="1"/>
</dbReference>
<dbReference type="Proteomes" id="UP001501578">
    <property type="component" value="Unassembled WGS sequence"/>
</dbReference>
<dbReference type="Gene3D" id="1.10.260.40">
    <property type="entry name" value="lambda repressor-like DNA-binding domains"/>
    <property type="match status" value="1"/>
</dbReference>
<dbReference type="CDD" id="cd00093">
    <property type="entry name" value="HTH_XRE"/>
    <property type="match status" value="1"/>
</dbReference>
<dbReference type="SUPFAM" id="SSF47413">
    <property type="entry name" value="lambda repressor-like DNA-binding domains"/>
    <property type="match status" value="2"/>
</dbReference>
<gene>
    <name evidence="2" type="ORF">GCM10009560_02170</name>
</gene>
<dbReference type="InterPro" id="IPR043917">
    <property type="entry name" value="DUF5753"/>
</dbReference>